<protein>
    <submittedName>
        <fullName evidence="1">Uncharacterized protein</fullName>
    </submittedName>
</protein>
<sequence>MAIRRAVRNIVSTIKKAALDSSTVAYVNAVIAAGYTPGYSFTRDVDTLIKALKAGVTPPWDNYDVIMLYAVPDKKACLDLKTPTRAVSEFNSPTFTADRGYSGNGTNSYTQFSPAYNPGLGGALLTQNDMHIGVYSLTAGANGNYHFGTTFTNTIRVKGRTDTNSGASLAVATGISSTGTHGMPVHAVGIRRSSTTQRIFVDGIQSNSSAVNSSALASASWGALRTNSSDYSTAQVAIVHAGKAHSDDQALQEHNAMREYLRARGAL</sequence>
<gene>
    <name evidence="1" type="ORF">EVB68_041</name>
</gene>
<organism evidence="1 2">
    <name type="scientific">Rhizobium phage RHph_Y2_6</name>
    <dbReference type="NCBI Taxonomy" id="2509576"/>
    <lineage>
        <taxon>Viruses</taxon>
        <taxon>Duplodnaviria</taxon>
        <taxon>Heunggongvirae</taxon>
        <taxon>Uroviricota</taxon>
        <taxon>Caudoviricetes</taxon>
        <taxon>Schitoviridae</taxon>
        <taxon>Demetervirinae</taxon>
        <taxon>Acanvirus</taxon>
        <taxon>Acanvirus Y26</taxon>
    </lineage>
</organism>
<name>A0A7S5UT16_9CAUD</name>
<keyword evidence="2" id="KW-1185">Reference proteome</keyword>
<evidence type="ECO:0000313" key="2">
    <source>
        <dbReference type="Proteomes" id="UP000656384"/>
    </source>
</evidence>
<evidence type="ECO:0000313" key="1">
    <source>
        <dbReference type="EMBL" id="QIG68778.1"/>
    </source>
</evidence>
<dbReference type="Proteomes" id="UP000656384">
    <property type="component" value="Segment"/>
</dbReference>
<proteinExistence type="predicted"/>
<dbReference type="EMBL" id="MN988497">
    <property type="protein sequence ID" value="QIG68778.1"/>
    <property type="molecule type" value="Genomic_DNA"/>
</dbReference>
<reference evidence="1" key="1">
    <citation type="submission" date="2020-01" db="EMBL/GenBank/DDBJ databases">
        <title>Patterns of diversity and host range of bacteriophage communities associated with bean-nodulatin bacteria.</title>
        <authorList>
            <person name="Vann Cauwenberghe J."/>
            <person name="Santamaria R.I."/>
            <person name="Bustos P."/>
            <person name="Juarez S."/>
            <person name="Gonzalez V."/>
        </authorList>
    </citation>
    <scope>NUCLEOTIDE SEQUENCE</scope>
</reference>
<accession>A0A7S5UT16</accession>